<evidence type="ECO:0000313" key="3">
    <source>
        <dbReference type="Proteomes" id="UP001460202"/>
    </source>
</evidence>
<gene>
    <name evidence="2" type="ORF">WMO46_05895</name>
</gene>
<dbReference type="PANTHER" id="PTHR38792:SF3">
    <property type="entry name" value="BNR_ASP-BOX REPEAT DOMAIN PROTEIN (AFU_ORTHOLOGUE AFUA_7G06430)-RELATED"/>
    <property type="match status" value="1"/>
</dbReference>
<keyword evidence="1" id="KW-0732">Signal</keyword>
<reference evidence="2 3" key="1">
    <citation type="submission" date="2024-03" db="EMBL/GenBank/DDBJ databases">
        <title>Human intestinal bacterial collection.</title>
        <authorList>
            <person name="Pauvert C."/>
            <person name="Hitch T.C.A."/>
            <person name="Clavel T."/>
        </authorList>
    </citation>
    <scope>NUCLEOTIDE SEQUENCE [LARGE SCALE GENOMIC DNA]</scope>
    <source>
        <strain evidence="2 3">CLA-KB-H122</strain>
    </source>
</reference>
<accession>A0ABV1GVN9</accession>
<feature type="signal peptide" evidence="1">
    <location>
        <begin position="1"/>
        <end position="19"/>
    </location>
</feature>
<dbReference type="Gene3D" id="2.60.40.1190">
    <property type="match status" value="1"/>
</dbReference>
<dbReference type="SUPFAM" id="SSF49344">
    <property type="entry name" value="CBD9-like"/>
    <property type="match status" value="1"/>
</dbReference>
<dbReference type="RefSeq" id="WP_349093999.1">
    <property type="nucleotide sequence ID" value="NZ_JBBMFL010000005.1"/>
</dbReference>
<protein>
    <submittedName>
        <fullName evidence="2">Uncharacterized protein</fullName>
    </submittedName>
</protein>
<keyword evidence="3" id="KW-1185">Reference proteome</keyword>
<dbReference type="Gene3D" id="2.120.10.10">
    <property type="match status" value="1"/>
</dbReference>
<evidence type="ECO:0000256" key="1">
    <source>
        <dbReference type="SAM" id="SignalP"/>
    </source>
</evidence>
<dbReference type="PANTHER" id="PTHR38792">
    <property type="entry name" value="BNR/ASP-BOX REPEAT DOMAIN PROTEIN (AFU_ORTHOLOGUE AFUA_7G06430)-RELATED"/>
    <property type="match status" value="1"/>
</dbReference>
<organism evidence="2 3">
    <name type="scientific">Alistipes intestinihominis</name>
    <dbReference type="NCBI Taxonomy" id="3133172"/>
    <lineage>
        <taxon>Bacteria</taxon>
        <taxon>Pseudomonadati</taxon>
        <taxon>Bacteroidota</taxon>
        <taxon>Bacteroidia</taxon>
        <taxon>Bacteroidales</taxon>
        <taxon>Rikenellaceae</taxon>
        <taxon>Alistipes</taxon>
    </lineage>
</organism>
<dbReference type="PROSITE" id="PS51257">
    <property type="entry name" value="PROKAR_LIPOPROTEIN"/>
    <property type="match status" value="1"/>
</dbReference>
<dbReference type="Proteomes" id="UP001460202">
    <property type="component" value="Unassembled WGS sequence"/>
</dbReference>
<evidence type="ECO:0000313" key="2">
    <source>
        <dbReference type="EMBL" id="MEQ2544476.1"/>
    </source>
</evidence>
<proteinExistence type="predicted"/>
<dbReference type="InterPro" id="IPR036278">
    <property type="entry name" value="Sialidase_sf"/>
</dbReference>
<dbReference type="CDD" id="cd15482">
    <property type="entry name" value="Sialidase_non-viral"/>
    <property type="match status" value="1"/>
</dbReference>
<dbReference type="SUPFAM" id="SSF50939">
    <property type="entry name" value="Sialidases"/>
    <property type="match status" value="1"/>
</dbReference>
<sequence length="607" mass="66120">MKQTITKFALAALSLGILACNDPDNAPGPNRGGASESQELTLTPIGRLNQGADKINSHADITARSSVKMNYRSYVNLGQSVTGNDNPNYARVKKLSDGSYILFNHYGGQGNANGFDIYYATSPDLENWTGRGLFLERYVITNSRGKQDKRVFTNPNALVLANGDLVAFASYRANMSVKYEECQYDHGIVMLRSTDNGRTWSAPQEIYHGLNWEPHMIQLPSGELQCYFSESRQWISGGHSGTAMIVSTDNGATWSPGLDQTPYRVIRQHWYNSDKDATLYTDQMPVVVRLNDGDRLAAAVESSVSCVNGNTSYAISFAYSDSEGQWPRLEGDETGPADRQNHLFNGAGPFLVQFPSGETLVSYGLSSHLNMRLGDAEARTFGEPFVALPGRGSWGCMELNGSHEVIAAMRNSEKSGDITIALARFELNHRITATRRTVNIDGDNAEWAATDDALFVGEKSQAQATLRCSCDDRNVYFLVEVLDEAISRDDYVNILLSPANEGNKLTSAARRIKVSHSGLKSTDVYAGGWRETDMGVTVQAAYDGTISDNGDTDNGYLVEVAVPRSQLDLASGEILVNLVLFDSQGGEDAISPTSSRSIAGWVPVAGL</sequence>
<name>A0ABV1GVN9_9BACT</name>
<comment type="caution">
    <text evidence="2">The sequence shown here is derived from an EMBL/GenBank/DDBJ whole genome shotgun (WGS) entry which is preliminary data.</text>
</comment>
<dbReference type="EMBL" id="JBBMFL010000005">
    <property type="protein sequence ID" value="MEQ2544476.1"/>
    <property type="molecule type" value="Genomic_DNA"/>
</dbReference>
<feature type="chain" id="PRO_5046986249" evidence="1">
    <location>
        <begin position="20"/>
        <end position="607"/>
    </location>
</feature>